<evidence type="ECO:0000313" key="6">
    <source>
        <dbReference type="Proteomes" id="UP000037510"/>
    </source>
</evidence>
<dbReference type="InterPro" id="IPR001128">
    <property type="entry name" value="Cyt_P450"/>
</dbReference>
<dbReference type="InterPro" id="IPR036396">
    <property type="entry name" value="Cyt_P450_sf"/>
</dbReference>
<gene>
    <name evidence="5" type="ORF">OBRU01_26061</name>
</gene>
<dbReference type="GO" id="GO:0004497">
    <property type="term" value="F:monooxygenase activity"/>
    <property type="evidence" value="ECO:0007669"/>
    <property type="project" value="UniProtKB-KW"/>
</dbReference>
<sequence length="115" mass="12794">CLLPESCTIPIGTGCAINAWGAGRSKQAWGPDAREYKPERWLTGESRSTPAAFLAFSYGRRSCIGKRYAMTILKTVLSYCVRELEFTSDADKLELKIDIALRAISGHLIQVKLRK</sequence>
<evidence type="ECO:0000256" key="3">
    <source>
        <dbReference type="ARBA" id="ARBA00023033"/>
    </source>
</evidence>
<accession>A0A0L7K3H7</accession>
<evidence type="ECO:0000313" key="5">
    <source>
        <dbReference type="EMBL" id="KOB52346.1"/>
    </source>
</evidence>
<dbReference type="EMBL" id="JTDY01012011">
    <property type="protein sequence ID" value="KOB52346.1"/>
    <property type="molecule type" value="Genomic_DNA"/>
</dbReference>
<dbReference type="GO" id="GO:0005506">
    <property type="term" value="F:iron ion binding"/>
    <property type="evidence" value="ECO:0007669"/>
    <property type="project" value="InterPro"/>
</dbReference>
<dbReference type="AlphaFoldDB" id="A0A0L7K3H7"/>
<dbReference type="Gene3D" id="1.10.630.10">
    <property type="entry name" value="Cytochrome P450"/>
    <property type="match status" value="1"/>
</dbReference>
<keyword evidence="4" id="KW-0349">Heme</keyword>
<comment type="caution">
    <text evidence="5">The sequence shown here is derived from an EMBL/GenBank/DDBJ whole genome shotgun (WGS) entry which is preliminary data.</text>
</comment>
<dbReference type="InterPro" id="IPR050121">
    <property type="entry name" value="Cytochrome_P450_monoxygenase"/>
</dbReference>
<name>A0A0L7K3H7_OPEBR</name>
<evidence type="ECO:0000256" key="2">
    <source>
        <dbReference type="ARBA" id="ARBA00010617"/>
    </source>
</evidence>
<dbReference type="InterPro" id="IPR017972">
    <property type="entry name" value="Cyt_P450_CS"/>
</dbReference>
<keyword evidence="6" id="KW-1185">Reference proteome</keyword>
<dbReference type="GO" id="GO:0016705">
    <property type="term" value="F:oxidoreductase activity, acting on paired donors, with incorporation or reduction of molecular oxygen"/>
    <property type="evidence" value="ECO:0007669"/>
    <property type="project" value="InterPro"/>
</dbReference>
<dbReference type="STRING" id="104452.A0A0L7K3H7"/>
<evidence type="ECO:0000256" key="4">
    <source>
        <dbReference type="RuleBase" id="RU000461"/>
    </source>
</evidence>
<evidence type="ECO:0000256" key="1">
    <source>
        <dbReference type="ARBA" id="ARBA00001971"/>
    </source>
</evidence>
<keyword evidence="4" id="KW-0560">Oxidoreductase</keyword>
<comment type="cofactor">
    <cofactor evidence="1">
        <name>heme</name>
        <dbReference type="ChEBI" id="CHEBI:30413"/>
    </cofactor>
</comment>
<dbReference type="GO" id="GO:0020037">
    <property type="term" value="F:heme binding"/>
    <property type="evidence" value="ECO:0007669"/>
    <property type="project" value="InterPro"/>
</dbReference>
<comment type="similarity">
    <text evidence="2 4">Belongs to the cytochrome P450 family.</text>
</comment>
<reference evidence="5 6" key="1">
    <citation type="journal article" date="2015" name="Genome Biol. Evol.">
        <title>The genome of winter moth (Operophtera brumata) provides a genomic perspective on sexual dimorphism and phenology.</title>
        <authorList>
            <person name="Derks M.F."/>
            <person name="Smit S."/>
            <person name="Salis L."/>
            <person name="Schijlen E."/>
            <person name="Bossers A."/>
            <person name="Mateman C."/>
            <person name="Pijl A.S."/>
            <person name="de Ridder D."/>
            <person name="Groenen M.A."/>
            <person name="Visser M.E."/>
            <person name="Megens H.J."/>
        </authorList>
    </citation>
    <scope>NUCLEOTIDE SEQUENCE [LARGE SCALE GENOMIC DNA]</scope>
    <source>
        <strain evidence="5">WM2013NL</strain>
        <tissue evidence="5">Head and thorax</tissue>
    </source>
</reference>
<keyword evidence="4" id="KW-0408">Iron</keyword>
<feature type="non-terminal residue" evidence="5">
    <location>
        <position position="1"/>
    </location>
</feature>
<dbReference type="SUPFAM" id="SSF48264">
    <property type="entry name" value="Cytochrome P450"/>
    <property type="match status" value="1"/>
</dbReference>
<protein>
    <submittedName>
        <fullName evidence="5">Cytochrome CYP366D1</fullName>
    </submittedName>
</protein>
<organism evidence="5 6">
    <name type="scientific">Operophtera brumata</name>
    <name type="common">Winter moth</name>
    <name type="synonym">Phalaena brumata</name>
    <dbReference type="NCBI Taxonomy" id="104452"/>
    <lineage>
        <taxon>Eukaryota</taxon>
        <taxon>Metazoa</taxon>
        <taxon>Ecdysozoa</taxon>
        <taxon>Arthropoda</taxon>
        <taxon>Hexapoda</taxon>
        <taxon>Insecta</taxon>
        <taxon>Pterygota</taxon>
        <taxon>Neoptera</taxon>
        <taxon>Endopterygota</taxon>
        <taxon>Lepidoptera</taxon>
        <taxon>Glossata</taxon>
        <taxon>Ditrysia</taxon>
        <taxon>Geometroidea</taxon>
        <taxon>Geometridae</taxon>
        <taxon>Larentiinae</taxon>
        <taxon>Operophtera</taxon>
    </lineage>
</organism>
<keyword evidence="3 4" id="KW-0503">Monooxygenase</keyword>
<dbReference type="Proteomes" id="UP000037510">
    <property type="component" value="Unassembled WGS sequence"/>
</dbReference>
<dbReference type="Pfam" id="PF00067">
    <property type="entry name" value="p450"/>
    <property type="match status" value="1"/>
</dbReference>
<keyword evidence="4" id="KW-0479">Metal-binding</keyword>
<proteinExistence type="inferred from homology"/>
<dbReference type="PANTHER" id="PTHR24305:SF166">
    <property type="entry name" value="CYTOCHROME P450 12A4, MITOCHONDRIAL-RELATED"/>
    <property type="match status" value="1"/>
</dbReference>
<dbReference type="PROSITE" id="PS00086">
    <property type="entry name" value="CYTOCHROME_P450"/>
    <property type="match status" value="1"/>
</dbReference>
<dbReference type="PANTHER" id="PTHR24305">
    <property type="entry name" value="CYTOCHROME P450"/>
    <property type="match status" value="1"/>
</dbReference>